<accession>A0AAD8K4M3</accession>
<feature type="transmembrane region" description="Helical" evidence="1">
    <location>
        <begin position="42"/>
        <end position="61"/>
    </location>
</feature>
<gene>
    <name evidence="2" type="ORF">QVD17_31631</name>
</gene>
<keyword evidence="1" id="KW-0472">Membrane</keyword>
<name>A0AAD8K4M3_TARER</name>
<organism evidence="2 3">
    <name type="scientific">Tagetes erecta</name>
    <name type="common">African marigold</name>
    <dbReference type="NCBI Taxonomy" id="13708"/>
    <lineage>
        <taxon>Eukaryota</taxon>
        <taxon>Viridiplantae</taxon>
        <taxon>Streptophyta</taxon>
        <taxon>Embryophyta</taxon>
        <taxon>Tracheophyta</taxon>
        <taxon>Spermatophyta</taxon>
        <taxon>Magnoliopsida</taxon>
        <taxon>eudicotyledons</taxon>
        <taxon>Gunneridae</taxon>
        <taxon>Pentapetalae</taxon>
        <taxon>asterids</taxon>
        <taxon>campanulids</taxon>
        <taxon>Asterales</taxon>
        <taxon>Asteraceae</taxon>
        <taxon>Asteroideae</taxon>
        <taxon>Heliantheae alliance</taxon>
        <taxon>Tageteae</taxon>
        <taxon>Tagetes</taxon>
    </lineage>
</organism>
<dbReference type="Proteomes" id="UP001229421">
    <property type="component" value="Unassembled WGS sequence"/>
</dbReference>
<reference evidence="2" key="1">
    <citation type="journal article" date="2023" name="bioRxiv">
        <title>Improved chromosome-level genome assembly for marigold (Tagetes erecta).</title>
        <authorList>
            <person name="Jiang F."/>
            <person name="Yuan L."/>
            <person name="Wang S."/>
            <person name="Wang H."/>
            <person name="Xu D."/>
            <person name="Wang A."/>
            <person name="Fan W."/>
        </authorList>
    </citation>
    <scope>NUCLEOTIDE SEQUENCE</scope>
    <source>
        <strain evidence="2">WSJ</strain>
        <tissue evidence="2">Leaf</tissue>
    </source>
</reference>
<evidence type="ECO:0000313" key="3">
    <source>
        <dbReference type="Proteomes" id="UP001229421"/>
    </source>
</evidence>
<evidence type="ECO:0000313" key="2">
    <source>
        <dbReference type="EMBL" id="KAK1415843.1"/>
    </source>
</evidence>
<sequence length="108" mass="12565">MFRSLILLNFLFLTQFASRLIMSFVFILILSSNLYCDITNGLVLLGSILYCVVGVGAPARVTGGNKIKKTKPYYRLIIHKTLFYHTPKISFFIFIFLFVFPLFLWREN</sequence>
<dbReference type="AlphaFoldDB" id="A0AAD8K4M3"/>
<proteinExistence type="predicted"/>
<feature type="transmembrane region" description="Helical" evidence="1">
    <location>
        <begin position="7"/>
        <end position="30"/>
    </location>
</feature>
<keyword evidence="1" id="KW-1133">Transmembrane helix</keyword>
<feature type="transmembrane region" description="Helical" evidence="1">
    <location>
        <begin position="82"/>
        <end position="105"/>
    </location>
</feature>
<evidence type="ECO:0000256" key="1">
    <source>
        <dbReference type="SAM" id="Phobius"/>
    </source>
</evidence>
<dbReference type="EMBL" id="JAUHHV010000008">
    <property type="protein sequence ID" value="KAK1415843.1"/>
    <property type="molecule type" value="Genomic_DNA"/>
</dbReference>
<keyword evidence="3" id="KW-1185">Reference proteome</keyword>
<keyword evidence="1" id="KW-0812">Transmembrane</keyword>
<protein>
    <submittedName>
        <fullName evidence="2">Uncharacterized protein</fullName>
    </submittedName>
</protein>
<comment type="caution">
    <text evidence="2">The sequence shown here is derived from an EMBL/GenBank/DDBJ whole genome shotgun (WGS) entry which is preliminary data.</text>
</comment>